<feature type="non-terminal residue" evidence="1">
    <location>
        <position position="1"/>
    </location>
</feature>
<dbReference type="Proteomes" id="UP001176471">
    <property type="component" value="Unassembled WGS sequence"/>
</dbReference>
<gene>
    <name evidence="1" type="ORF">Q4610_21385</name>
</gene>
<accession>A0ABT8ZSS4</accession>
<evidence type="ECO:0000313" key="2">
    <source>
        <dbReference type="Proteomes" id="UP001176471"/>
    </source>
</evidence>
<dbReference type="EMBL" id="JAUQOM010000046">
    <property type="protein sequence ID" value="MDO7837589.1"/>
    <property type="molecule type" value="Genomic_DNA"/>
</dbReference>
<reference evidence="1" key="1">
    <citation type="submission" date="2023-07" db="EMBL/GenBank/DDBJ databases">
        <title>Bacterial whole genome sequence for Sphingobium sp. HBC34.</title>
        <authorList>
            <person name="Le V."/>
            <person name="Ko S.-R."/>
            <person name="Ahn C.-Y."/>
            <person name="Oh H.-M."/>
        </authorList>
    </citation>
    <scope>NUCLEOTIDE SEQUENCE</scope>
    <source>
        <strain evidence="1">HBC34</strain>
    </source>
</reference>
<evidence type="ECO:0008006" key="3">
    <source>
        <dbReference type="Google" id="ProtNLM"/>
    </source>
</evidence>
<name>A0ABT8ZSS4_9SPHN</name>
<protein>
    <recommendedName>
        <fullName evidence="3">CMP/dCMP-type deaminase domain-containing protein</fullName>
    </recommendedName>
</protein>
<proteinExistence type="predicted"/>
<dbReference type="RefSeq" id="WP_304537798.1">
    <property type="nucleotide sequence ID" value="NZ_JAUQOM010000046.1"/>
</dbReference>
<keyword evidence="2" id="KW-1185">Reference proteome</keyword>
<sequence>WRFSFSAMVFKIIGSLRNIRSGNFSPHGQHRVNLKNLRQGRLLPLAAPLGPPASRQARRKMHRMNIASRFSTKRNRTASETMVATARSVNPPLFLHQAIEDFKQGIDDGLAKGVGRCGNFVFAVVTRGDGEIAAFVSNNRLSPFNCPKGEIAAAGNRYRLALLVHGVHLPSGCTTGRLFR</sequence>
<organism evidence="1 2">
    <name type="scientific">Sphingobium cyanobacteriorum</name>
    <dbReference type="NCBI Taxonomy" id="3063954"/>
    <lineage>
        <taxon>Bacteria</taxon>
        <taxon>Pseudomonadati</taxon>
        <taxon>Pseudomonadota</taxon>
        <taxon>Alphaproteobacteria</taxon>
        <taxon>Sphingomonadales</taxon>
        <taxon>Sphingomonadaceae</taxon>
        <taxon>Sphingobium</taxon>
    </lineage>
</organism>
<evidence type="ECO:0000313" key="1">
    <source>
        <dbReference type="EMBL" id="MDO7837589.1"/>
    </source>
</evidence>
<comment type="caution">
    <text evidence="1">The sequence shown here is derived from an EMBL/GenBank/DDBJ whole genome shotgun (WGS) entry which is preliminary data.</text>
</comment>